<organism evidence="2 3">
    <name type="scientific">Enhygromyxa salina</name>
    <dbReference type="NCBI Taxonomy" id="215803"/>
    <lineage>
        <taxon>Bacteria</taxon>
        <taxon>Pseudomonadati</taxon>
        <taxon>Myxococcota</taxon>
        <taxon>Polyangia</taxon>
        <taxon>Nannocystales</taxon>
        <taxon>Nannocystaceae</taxon>
        <taxon>Enhygromyxa</taxon>
    </lineage>
</organism>
<accession>A0A0C1Z5G1</accession>
<dbReference type="AlphaFoldDB" id="A0A0C1Z5G1"/>
<proteinExistence type="predicted"/>
<evidence type="ECO:0000256" key="1">
    <source>
        <dbReference type="SAM" id="Phobius"/>
    </source>
</evidence>
<sequence>MTGGMLGAASVLILALAWLGEDPIVACVGLALALLGVAFSTVRSGSSPSVVRLLIARSVVNVALAALLLMYAAWL</sequence>
<keyword evidence="1" id="KW-0812">Transmembrane</keyword>
<evidence type="ECO:0000313" key="3">
    <source>
        <dbReference type="Proteomes" id="UP000031599"/>
    </source>
</evidence>
<gene>
    <name evidence="2" type="ORF">DB30_00957</name>
</gene>
<dbReference type="EMBL" id="JMCC02000116">
    <property type="protein sequence ID" value="KIG12839.1"/>
    <property type="molecule type" value="Genomic_DNA"/>
</dbReference>
<keyword evidence="1" id="KW-1133">Transmembrane helix</keyword>
<evidence type="ECO:0008006" key="4">
    <source>
        <dbReference type="Google" id="ProtNLM"/>
    </source>
</evidence>
<keyword evidence="1" id="KW-0472">Membrane</keyword>
<feature type="transmembrane region" description="Helical" evidence="1">
    <location>
        <begin position="23"/>
        <end position="42"/>
    </location>
</feature>
<reference evidence="2 3" key="1">
    <citation type="submission" date="2014-12" db="EMBL/GenBank/DDBJ databases">
        <title>Genome assembly of Enhygromyxa salina DSM 15201.</title>
        <authorList>
            <person name="Sharma G."/>
            <person name="Subramanian S."/>
        </authorList>
    </citation>
    <scope>NUCLEOTIDE SEQUENCE [LARGE SCALE GENOMIC DNA]</scope>
    <source>
        <strain evidence="2 3">DSM 15201</strain>
    </source>
</reference>
<name>A0A0C1Z5G1_9BACT</name>
<dbReference type="Proteomes" id="UP000031599">
    <property type="component" value="Unassembled WGS sequence"/>
</dbReference>
<feature type="transmembrane region" description="Helical" evidence="1">
    <location>
        <begin position="54"/>
        <end position="74"/>
    </location>
</feature>
<protein>
    <recommendedName>
        <fullName evidence="4">Transmembrane protein</fullName>
    </recommendedName>
</protein>
<evidence type="ECO:0000313" key="2">
    <source>
        <dbReference type="EMBL" id="KIG12839.1"/>
    </source>
</evidence>
<comment type="caution">
    <text evidence="2">The sequence shown here is derived from an EMBL/GenBank/DDBJ whole genome shotgun (WGS) entry which is preliminary data.</text>
</comment>